<dbReference type="EMBL" id="AP024237">
    <property type="protein sequence ID" value="BCO35511.1"/>
    <property type="molecule type" value="Genomic_DNA"/>
</dbReference>
<keyword evidence="2" id="KW-1185">Reference proteome</keyword>
<sequence length="92" mass="10188">MVQCFTCRECAAPAEPVTEGGATIAVVRHQPGCSVLIGVIRRRWPLRRDLSLPRSPAPQPFAQRADWGRWRKAVEAMQAKPAAMTHTHARSS</sequence>
<gene>
    <name evidence="1" type="ORF">MHEC_19440</name>
</gene>
<accession>A0A2G8AVB6</accession>
<evidence type="ECO:0000313" key="2">
    <source>
        <dbReference type="Proteomes" id="UP000595446"/>
    </source>
</evidence>
<proteinExistence type="predicted"/>
<dbReference type="Proteomes" id="UP000595446">
    <property type="component" value="Chromosome"/>
</dbReference>
<evidence type="ECO:0000313" key="1">
    <source>
        <dbReference type="EMBL" id="BCO35511.1"/>
    </source>
</evidence>
<name>A0A2G8AVB6_9MYCO</name>
<protein>
    <submittedName>
        <fullName evidence="1">Uncharacterized protein</fullName>
    </submittedName>
</protein>
<dbReference type="AlphaFoldDB" id="A0A2G8AVB6"/>
<organism evidence="1 2">
    <name type="scientific">Mycobacterium heckeshornense</name>
    <dbReference type="NCBI Taxonomy" id="110505"/>
    <lineage>
        <taxon>Bacteria</taxon>
        <taxon>Bacillati</taxon>
        <taxon>Actinomycetota</taxon>
        <taxon>Actinomycetes</taxon>
        <taxon>Mycobacteriales</taxon>
        <taxon>Mycobacteriaceae</taxon>
        <taxon>Mycobacterium</taxon>
    </lineage>
</organism>
<reference evidence="1 2" key="1">
    <citation type="submission" date="2020-12" db="EMBL/GenBank/DDBJ databases">
        <title>Complete genome sequence of Mycobacterium heckeshornense JCM 15655T, closely related to a pathogenic non-tuberculous mycobacterial species Mycobacterium xenopi.</title>
        <authorList>
            <person name="Yoshida M."/>
            <person name="Fukano H."/>
            <person name="Asakura T."/>
            <person name="Suzuki M."/>
            <person name="Hoshino Y."/>
        </authorList>
    </citation>
    <scope>NUCLEOTIDE SEQUENCE [LARGE SCALE GENOMIC DNA]</scope>
    <source>
        <strain evidence="1 2">JCM 15655</strain>
    </source>
</reference>